<proteinExistence type="predicted"/>
<comment type="caution">
    <text evidence="1">The sequence shown here is derived from an EMBL/GenBank/DDBJ whole genome shotgun (WGS) entry which is preliminary data.</text>
</comment>
<protein>
    <submittedName>
        <fullName evidence="1">Uncharacterized protein</fullName>
    </submittedName>
</protein>
<organism evidence="1 2">
    <name type="scientific">Mycteria americana</name>
    <name type="common">Wood stork</name>
    <dbReference type="NCBI Taxonomy" id="33587"/>
    <lineage>
        <taxon>Eukaryota</taxon>
        <taxon>Metazoa</taxon>
        <taxon>Chordata</taxon>
        <taxon>Craniata</taxon>
        <taxon>Vertebrata</taxon>
        <taxon>Euteleostomi</taxon>
        <taxon>Archelosauria</taxon>
        <taxon>Archosauria</taxon>
        <taxon>Dinosauria</taxon>
        <taxon>Saurischia</taxon>
        <taxon>Theropoda</taxon>
        <taxon>Coelurosauria</taxon>
        <taxon>Aves</taxon>
        <taxon>Neognathae</taxon>
        <taxon>Neoaves</taxon>
        <taxon>Aequornithes</taxon>
        <taxon>Ciconiiformes</taxon>
        <taxon>Ciconiidae</taxon>
        <taxon>Mycteria</taxon>
    </lineage>
</organism>
<gene>
    <name evidence="1" type="ORF">QYF61_020047</name>
</gene>
<dbReference type="EMBL" id="JAUNZN010000001">
    <property type="protein sequence ID" value="KAK4831900.1"/>
    <property type="molecule type" value="Genomic_DNA"/>
</dbReference>
<keyword evidence="2" id="KW-1185">Reference proteome</keyword>
<accession>A0AAN7NTX0</accession>
<evidence type="ECO:0000313" key="2">
    <source>
        <dbReference type="Proteomes" id="UP001333110"/>
    </source>
</evidence>
<sequence>MEAKRSGTVQPGEDKAPGDLIKIYKLLKGRCIEDRARLFSVVPSDGTRRNGHKLKHRGFRLNIRKHFFTVRVNKHWHRLPRDVVQSLSLEVLEGCYKVSPEPSLLQAEQPQLSQPVFIGKVLQLSDHLRGPPLDLLQQVHVLLMLGAPELDTVLHTGSHRSGADRENHLPQPADHASFDAAQDMVGFPGSERTLPGHVELFINQHPQVLLLRAGLNPFSAQPAFVLGIAPTHVQDLAFGLVEPHEVCTGLFFKPVKVPLDDIASLQHVDRSTQLGVISKLAEGALNPTVHVTNKDVRQHRPQY</sequence>
<dbReference type="Proteomes" id="UP001333110">
    <property type="component" value="Unassembled WGS sequence"/>
</dbReference>
<reference evidence="1 2" key="1">
    <citation type="journal article" date="2023" name="J. Hered.">
        <title>Chromosome-level genome of the wood stork (Mycteria americana) provides insight into avian chromosome evolution.</title>
        <authorList>
            <person name="Flamio R. Jr."/>
            <person name="Ramstad K.M."/>
        </authorList>
    </citation>
    <scope>NUCLEOTIDE SEQUENCE [LARGE SCALE GENOMIC DNA]</scope>
    <source>
        <strain evidence="1">JAX WOST 10</strain>
    </source>
</reference>
<dbReference type="AlphaFoldDB" id="A0AAN7NTX0"/>
<evidence type="ECO:0000313" key="1">
    <source>
        <dbReference type="EMBL" id="KAK4831900.1"/>
    </source>
</evidence>
<name>A0AAN7NTX0_MYCAM</name>